<reference evidence="1 2" key="1">
    <citation type="submission" date="2019-02" db="EMBL/GenBank/DDBJ databases">
        <title>Deep-cultivation of Planctomycetes and their phenomic and genomic characterization uncovers novel biology.</title>
        <authorList>
            <person name="Wiegand S."/>
            <person name="Jogler M."/>
            <person name="Boedeker C."/>
            <person name="Pinto D."/>
            <person name="Vollmers J."/>
            <person name="Rivas-Marin E."/>
            <person name="Kohn T."/>
            <person name="Peeters S.H."/>
            <person name="Heuer A."/>
            <person name="Rast P."/>
            <person name="Oberbeckmann S."/>
            <person name="Bunk B."/>
            <person name="Jeske O."/>
            <person name="Meyerdierks A."/>
            <person name="Storesund J.E."/>
            <person name="Kallscheuer N."/>
            <person name="Luecker S."/>
            <person name="Lage O.M."/>
            <person name="Pohl T."/>
            <person name="Merkel B.J."/>
            <person name="Hornburger P."/>
            <person name="Mueller R.-W."/>
            <person name="Bruemmer F."/>
            <person name="Labrenz M."/>
            <person name="Spormann A.M."/>
            <person name="Op Den Camp H."/>
            <person name="Overmann J."/>
            <person name="Amann R."/>
            <person name="Jetten M.S.M."/>
            <person name="Mascher T."/>
            <person name="Medema M.H."/>
            <person name="Devos D.P."/>
            <person name="Kaster A.-K."/>
            <person name="Ovreas L."/>
            <person name="Rohde M."/>
            <person name="Galperin M.Y."/>
            <person name="Jogler C."/>
        </authorList>
    </citation>
    <scope>NUCLEOTIDE SEQUENCE [LARGE SCALE GENOMIC DNA]</scope>
    <source>
        <strain evidence="1 2">Pla100</strain>
    </source>
</reference>
<name>A0A5C5ZWB7_9BACT</name>
<dbReference type="Proteomes" id="UP000316213">
    <property type="component" value="Unassembled WGS sequence"/>
</dbReference>
<dbReference type="EMBL" id="SJPM01000013">
    <property type="protein sequence ID" value="TWT91884.1"/>
    <property type="molecule type" value="Genomic_DNA"/>
</dbReference>
<organism evidence="1 2">
    <name type="scientific">Neorhodopirellula pilleata</name>
    <dbReference type="NCBI Taxonomy" id="2714738"/>
    <lineage>
        <taxon>Bacteria</taxon>
        <taxon>Pseudomonadati</taxon>
        <taxon>Planctomycetota</taxon>
        <taxon>Planctomycetia</taxon>
        <taxon>Pirellulales</taxon>
        <taxon>Pirellulaceae</taxon>
        <taxon>Neorhodopirellula</taxon>
    </lineage>
</organism>
<evidence type="ECO:0000313" key="1">
    <source>
        <dbReference type="EMBL" id="TWT91884.1"/>
    </source>
</evidence>
<proteinExistence type="predicted"/>
<evidence type="ECO:0000313" key="2">
    <source>
        <dbReference type="Proteomes" id="UP000316213"/>
    </source>
</evidence>
<sequence>MVAEGAVYVPTRYAHTDKILTTMDAIITRAGLIEWKKPIQKIRTAWEINHRIHHRGCRLTAAIPRHKKSRLRKTLQITGFVFNRLWLTCH</sequence>
<dbReference type="AlphaFoldDB" id="A0A5C5ZWB7"/>
<keyword evidence="2" id="KW-1185">Reference proteome</keyword>
<protein>
    <submittedName>
        <fullName evidence="1">Uncharacterized protein</fullName>
    </submittedName>
</protein>
<comment type="caution">
    <text evidence="1">The sequence shown here is derived from an EMBL/GenBank/DDBJ whole genome shotgun (WGS) entry which is preliminary data.</text>
</comment>
<accession>A0A5C5ZWB7</accession>
<gene>
    <name evidence="1" type="ORF">Pla100_49220</name>
</gene>